<dbReference type="RefSeq" id="XP_024929605.3">
    <property type="nucleotide sequence ID" value="XM_025073837.3"/>
</dbReference>
<feature type="region of interest" description="Disordered" evidence="1">
    <location>
        <begin position="46"/>
        <end position="65"/>
    </location>
</feature>
<gene>
    <name evidence="4" type="primary">LOC107418872</name>
</gene>
<dbReference type="InterPro" id="IPR036691">
    <property type="entry name" value="Endo/exonu/phosph_ase_sf"/>
</dbReference>
<proteinExistence type="predicted"/>
<dbReference type="Gene3D" id="3.60.10.10">
    <property type="entry name" value="Endonuclease/exonuclease/phosphatase"/>
    <property type="match status" value="2"/>
</dbReference>
<dbReference type="InterPro" id="IPR005135">
    <property type="entry name" value="Endo/exonuclease/phosphatase"/>
</dbReference>
<feature type="domain" description="Endonuclease/exonuclease/phosphatase" evidence="2">
    <location>
        <begin position="106"/>
        <end position="386"/>
    </location>
</feature>
<organism evidence="3 4">
    <name type="scientific">Ziziphus jujuba</name>
    <name type="common">Chinese jujube</name>
    <name type="synonym">Ziziphus sativa</name>
    <dbReference type="NCBI Taxonomy" id="326968"/>
    <lineage>
        <taxon>Eukaryota</taxon>
        <taxon>Viridiplantae</taxon>
        <taxon>Streptophyta</taxon>
        <taxon>Embryophyta</taxon>
        <taxon>Tracheophyta</taxon>
        <taxon>Spermatophyta</taxon>
        <taxon>Magnoliopsida</taxon>
        <taxon>eudicotyledons</taxon>
        <taxon>Gunneridae</taxon>
        <taxon>Pentapetalae</taxon>
        <taxon>rosids</taxon>
        <taxon>fabids</taxon>
        <taxon>Rosales</taxon>
        <taxon>Rhamnaceae</taxon>
        <taxon>Paliureae</taxon>
        <taxon>Ziziphus</taxon>
    </lineage>
</organism>
<evidence type="ECO:0000313" key="4">
    <source>
        <dbReference type="RefSeq" id="XP_024929605.3"/>
    </source>
</evidence>
<reference evidence="3" key="1">
    <citation type="submission" date="2025-05" db="UniProtKB">
        <authorList>
            <consortium name="RefSeq"/>
        </authorList>
    </citation>
    <scope>NUCLEOTIDE SEQUENCE [LARGE SCALE GENOMIC DNA]</scope>
</reference>
<dbReference type="GeneID" id="107418872"/>
<name>A0A6P6G7C0_ZIZJJ</name>
<dbReference type="PANTHER" id="PTHR12121:SF82">
    <property type="entry name" value="CARBON CATABOLITE REPRESSOR PROTEIN 4 HOMOLOG 3"/>
    <property type="match status" value="1"/>
</dbReference>
<dbReference type="Proteomes" id="UP001652623">
    <property type="component" value="Chromosome 2"/>
</dbReference>
<dbReference type="GO" id="GO:0000175">
    <property type="term" value="F:3'-5'-RNA exonuclease activity"/>
    <property type="evidence" value="ECO:0007669"/>
    <property type="project" value="TreeGrafter"/>
</dbReference>
<accession>A0A6P6G7C0</accession>
<dbReference type="SUPFAM" id="SSF56219">
    <property type="entry name" value="DNase I-like"/>
    <property type="match status" value="1"/>
</dbReference>
<evidence type="ECO:0000256" key="1">
    <source>
        <dbReference type="SAM" id="MobiDB-lite"/>
    </source>
</evidence>
<reference evidence="4" key="2">
    <citation type="submission" date="2025-08" db="UniProtKB">
        <authorList>
            <consortium name="RefSeq"/>
        </authorList>
    </citation>
    <scope>IDENTIFICATION</scope>
    <source>
        <tissue evidence="4">Seedling</tissue>
    </source>
</reference>
<dbReference type="InterPro" id="IPR050410">
    <property type="entry name" value="CCR4/nocturin_mRNA_transcr"/>
</dbReference>
<protein>
    <submittedName>
        <fullName evidence="4">Carbon catabolite repressor protein 4 homolog 3 isoform X3</fullName>
    </submittedName>
</protein>
<keyword evidence="3" id="KW-1185">Reference proteome</keyword>
<dbReference type="Pfam" id="PF03372">
    <property type="entry name" value="Exo_endo_phos"/>
    <property type="match status" value="1"/>
</dbReference>
<evidence type="ECO:0000313" key="3">
    <source>
        <dbReference type="Proteomes" id="UP001652623"/>
    </source>
</evidence>
<dbReference type="AlphaFoldDB" id="A0A6P6G7C0"/>
<evidence type="ECO:0000259" key="2">
    <source>
        <dbReference type="Pfam" id="PF03372"/>
    </source>
</evidence>
<dbReference type="PANTHER" id="PTHR12121">
    <property type="entry name" value="CARBON CATABOLITE REPRESSOR PROTEIN 4"/>
    <property type="match status" value="1"/>
</dbReference>
<sequence length="407" mass="45380">MRCEACSSSSLCARYGPVSTTAPSRSSLKSRPSFFYFFNCKPSISCSTNRPTDSSSSSSSLSTSSYSRRWYNPLRRRQLDEAPDIERHWVEADQPPLASLERFTVASYNILADRNASWHKDLYSNVPYSYMNWDRRKRLICKELIGWNPDIICLQEVDKYFDLSDMLATAGYLGSYKMCNAASRRLLIGNIHVLYNPRRGHVKLGQIRSLFSRAQNLSEKWGNAPAVLAGDFNSTPQSAIYKFLSSSELNVMLYDRRELSGQRSCHPAQVLGLKQQFSSPLKSIDGLLKDCWTDEEIKVATGKTTCNIAVHPLKLNSSYATVRGSLGTRGSNGEPLATSYHSKFLGTVDYLWHSDCLVPTKVLDTISIDVLQRTGGLPCKDIGSDHLALVSEFAFTTPTNVGINAAT</sequence>